<gene>
    <name evidence="1" type="ORF">UR38_C0002G0007</name>
</gene>
<dbReference type="Proteomes" id="UP000033995">
    <property type="component" value="Unassembled WGS sequence"/>
</dbReference>
<evidence type="ECO:0000313" key="2">
    <source>
        <dbReference type="Proteomes" id="UP000033995"/>
    </source>
</evidence>
<evidence type="ECO:0000313" key="1">
    <source>
        <dbReference type="EMBL" id="KKP47904.1"/>
    </source>
</evidence>
<dbReference type="AlphaFoldDB" id="A0A0F9ZUH5"/>
<sequence>MEKRVVILRVSSDEFLAESLAAAEHERAIMMQYEAQIKKITDDYLGVLTYNANRQIAEIRKKMAPHAVRGLRLLGAMGDVILGENS</sequence>
<proteinExistence type="predicted"/>
<protein>
    <submittedName>
        <fullName evidence="1">Uncharacterized protein</fullName>
    </submittedName>
</protein>
<organism evidence="1 2">
    <name type="scientific">Candidatus Woesebacteria bacterium GW2011_GWA2_33_28</name>
    <dbReference type="NCBI Taxonomy" id="1618561"/>
    <lineage>
        <taxon>Bacteria</taxon>
        <taxon>Candidatus Woeseibacteriota</taxon>
    </lineage>
</organism>
<reference evidence="1 2" key="1">
    <citation type="journal article" date="2015" name="Nature">
        <title>rRNA introns, odd ribosomes, and small enigmatic genomes across a large radiation of phyla.</title>
        <authorList>
            <person name="Brown C.T."/>
            <person name="Hug L.A."/>
            <person name="Thomas B.C."/>
            <person name="Sharon I."/>
            <person name="Castelle C.J."/>
            <person name="Singh A."/>
            <person name="Wilkins M.J."/>
            <person name="Williams K.H."/>
            <person name="Banfield J.F."/>
        </authorList>
    </citation>
    <scope>NUCLEOTIDE SEQUENCE [LARGE SCALE GENOMIC DNA]</scope>
</reference>
<accession>A0A0F9ZUH5</accession>
<comment type="caution">
    <text evidence="1">The sequence shown here is derived from an EMBL/GenBank/DDBJ whole genome shotgun (WGS) entry which is preliminary data.</text>
</comment>
<name>A0A0F9ZUH5_9BACT</name>
<dbReference type="EMBL" id="LBOZ01000002">
    <property type="protein sequence ID" value="KKP47904.1"/>
    <property type="molecule type" value="Genomic_DNA"/>
</dbReference>